<protein>
    <submittedName>
        <fullName evidence="1">Uncharacterized protein</fullName>
    </submittedName>
</protein>
<evidence type="ECO:0000313" key="2">
    <source>
        <dbReference type="Proteomes" id="UP000245207"/>
    </source>
</evidence>
<keyword evidence="2" id="KW-1185">Reference proteome</keyword>
<name>A0A2U1KMH7_ARTAN</name>
<comment type="caution">
    <text evidence="1">The sequence shown here is derived from an EMBL/GenBank/DDBJ whole genome shotgun (WGS) entry which is preliminary data.</text>
</comment>
<dbReference type="AlphaFoldDB" id="A0A2U1KMH7"/>
<dbReference type="EMBL" id="PKPP01016149">
    <property type="protein sequence ID" value="PWA37969.1"/>
    <property type="molecule type" value="Genomic_DNA"/>
</dbReference>
<sequence length="112" mass="12880">MFDANKFSGHKSTFANNQWKELLHISESHRRYDVVMNNDGFHSSIYWEGAQRRNKRARASPISSDGLDSNASPVSLIPRVLMKSSVSNLVSKFWSMSMPLEEKKGKCYHSYH</sequence>
<gene>
    <name evidence="1" type="ORF">CTI12_AA572000</name>
</gene>
<organism evidence="1 2">
    <name type="scientific">Artemisia annua</name>
    <name type="common">Sweet wormwood</name>
    <dbReference type="NCBI Taxonomy" id="35608"/>
    <lineage>
        <taxon>Eukaryota</taxon>
        <taxon>Viridiplantae</taxon>
        <taxon>Streptophyta</taxon>
        <taxon>Embryophyta</taxon>
        <taxon>Tracheophyta</taxon>
        <taxon>Spermatophyta</taxon>
        <taxon>Magnoliopsida</taxon>
        <taxon>eudicotyledons</taxon>
        <taxon>Gunneridae</taxon>
        <taxon>Pentapetalae</taxon>
        <taxon>asterids</taxon>
        <taxon>campanulids</taxon>
        <taxon>Asterales</taxon>
        <taxon>Asteraceae</taxon>
        <taxon>Asteroideae</taxon>
        <taxon>Anthemideae</taxon>
        <taxon>Artemisiinae</taxon>
        <taxon>Artemisia</taxon>
    </lineage>
</organism>
<accession>A0A2U1KMH7</accession>
<dbReference type="Proteomes" id="UP000245207">
    <property type="component" value="Unassembled WGS sequence"/>
</dbReference>
<evidence type="ECO:0000313" key="1">
    <source>
        <dbReference type="EMBL" id="PWA37969.1"/>
    </source>
</evidence>
<proteinExistence type="predicted"/>
<reference evidence="1 2" key="1">
    <citation type="journal article" date="2018" name="Mol. Plant">
        <title>The genome of Artemisia annua provides insight into the evolution of Asteraceae family and artemisinin biosynthesis.</title>
        <authorList>
            <person name="Shen Q."/>
            <person name="Zhang L."/>
            <person name="Liao Z."/>
            <person name="Wang S."/>
            <person name="Yan T."/>
            <person name="Shi P."/>
            <person name="Liu M."/>
            <person name="Fu X."/>
            <person name="Pan Q."/>
            <person name="Wang Y."/>
            <person name="Lv Z."/>
            <person name="Lu X."/>
            <person name="Zhang F."/>
            <person name="Jiang W."/>
            <person name="Ma Y."/>
            <person name="Chen M."/>
            <person name="Hao X."/>
            <person name="Li L."/>
            <person name="Tang Y."/>
            <person name="Lv G."/>
            <person name="Zhou Y."/>
            <person name="Sun X."/>
            <person name="Brodelius P.E."/>
            <person name="Rose J.K.C."/>
            <person name="Tang K."/>
        </authorList>
    </citation>
    <scope>NUCLEOTIDE SEQUENCE [LARGE SCALE GENOMIC DNA]</scope>
    <source>
        <strain evidence="2">cv. Huhao1</strain>
        <tissue evidence="1">Leaf</tissue>
    </source>
</reference>